<evidence type="ECO:0000256" key="2">
    <source>
        <dbReference type="ARBA" id="ARBA00022692"/>
    </source>
</evidence>
<evidence type="ECO:0000256" key="1">
    <source>
        <dbReference type="ARBA" id="ARBA00004141"/>
    </source>
</evidence>
<evidence type="ECO:0000259" key="6">
    <source>
        <dbReference type="PROSITE" id="PS50850"/>
    </source>
</evidence>
<feature type="transmembrane region" description="Helical" evidence="5">
    <location>
        <begin position="184"/>
        <end position="203"/>
    </location>
</feature>
<dbReference type="CDD" id="cd17317">
    <property type="entry name" value="MFS_SLC22"/>
    <property type="match status" value="1"/>
</dbReference>
<feature type="transmembrane region" description="Helical" evidence="5">
    <location>
        <begin position="20"/>
        <end position="41"/>
    </location>
</feature>
<dbReference type="SUPFAM" id="SSF103473">
    <property type="entry name" value="MFS general substrate transporter"/>
    <property type="match status" value="1"/>
</dbReference>
<feature type="transmembrane region" description="Helical" evidence="5">
    <location>
        <begin position="158"/>
        <end position="178"/>
    </location>
</feature>
<dbReference type="Gene3D" id="1.20.1250.20">
    <property type="entry name" value="MFS general substrate transporter like domains"/>
    <property type="match status" value="1"/>
</dbReference>
<dbReference type="GO" id="GO:0022857">
    <property type="term" value="F:transmembrane transporter activity"/>
    <property type="evidence" value="ECO:0007669"/>
    <property type="project" value="InterPro"/>
</dbReference>
<sequence>MTFDDLLVRYLGGFGLYQRIQYLLVCVPIILTAMHALSWSFTAENVPHRCKYVGENDSSVYSDASLYIGNFTDTCSPSCCRPAAVNTTHSPASTEVVFESCVDGYKFNSTFQSAVIKWNLVCDRKWIRSFVQSMYYVGQFIGSYCLGTLSDKYGRKKIFFFAIMIQLACGVSMAFVSFWEVFALFRIGVGFAHSGIFMIAVVLGMELVAPKHRVLAGVGTGIFFSIGQIILGAIFGLFTSYEYLQLAIALPGVLFFSYWWFVPESARWLITKGRLEDAGKILTKVAKRNGHQLPSNWTEEIECELQKDTQENKKLTIRDLFSNRIAVSCVYYALAINPGFLGGGLSASFMIGGALEIVCMVMVLLLLNSVGRKALLMSGFLLCSLLLLTTLMVPSEYATIKMILVVTAKSLVAGVYAIIYIFSPELFPTMIRSTAMGCCSMVARFGAVSASYFSMWLADDYPIIVTLIYSAVAITAAMLIVLLPETSGKPLPETIEDARNMTRLYAETR</sequence>
<evidence type="ECO:0000313" key="8">
    <source>
        <dbReference type="Proteomes" id="UP000270296"/>
    </source>
</evidence>
<evidence type="ECO:0000256" key="4">
    <source>
        <dbReference type="ARBA" id="ARBA00023136"/>
    </source>
</evidence>
<gene>
    <name evidence="7" type="ORF">SBAD_LOCUS2643</name>
</gene>
<proteinExistence type="predicted"/>
<dbReference type="AlphaFoldDB" id="A0A183IG99"/>
<evidence type="ECO:0000313" key="9">
    <source>
        <dbReference type="WBParaSite" id="SBAD_0000277301-mRNA-1"/>
    </source>
</evidence>
<organism evidence="9">
    <name type="scientific">Soboliphyme baturini</name>
    <dbReference type="NCBI Taxonomy" id="241478"/>
    <lineage>
        <taxon>Eukaryota</taxon>
        <taxon>Metazoa</taxon>
        <taxon>Ecdysozoa</taxon>
        <taxon>Nematoda</taxon>
        <taxon>Enoplea</taxon>
        <taxon>Dorylaimia</taxon>
        <taxon>Dioctophymatida</taxon>
        <taxon>Dioctophymatoidea</taxon>
        <taxon>Soboliphymatidae</taxon>
        <taxon>Soboliphyme</taxon>
    </lineage>
</organism>
<keyword evidence="8" id="KW-1185">Reference proteome</keyword>
<dbReference type="PROSITE" id="PS50850">
    <property type="entry name" value="MFS"/>
    <property type="match status" value="1"/>
</dbReference>
<keyword evidence="3 5" id="KW-1133">Transmembrane helix</keyword>
<dbReference type="InterPro" id="IPR036259">
    <property type="entry name" value="MFS_trans_sf"/>
</dbReference>
<feature type="transmembrane region" description="Helical" evidence="5">
    <location>
        <begin position="215"/>
        <end position="237"/>
    </location>
</feature>
<name>A0A183IG99_9BILA</name>
<keyword evidence="4 5" id="KW-0472">Membrane</keyword>
<keyword evidence="2 5" id="KW-0812">Transmembrane</keyword>
<feature type="transmembrane region" description="Helical" evidence="5">
    <location>
        <begin position="399"/>
        <end position="422"/>
    </location>
</feature>
<dbReference type="InterPro" id="IPR005828">
    <property type="entry name" value="MFS_sugar_transport-like"/>
</dbReference>
<accession>A0A183IG99</accession>
<feature type="transmembrane region" description="Helical" evidence="5">
    <location>
        <begin position="243"/>
        <end position="262"/>
    </location>
</feature>
<dbReference type="PANTHER" id="PTHR24064">
    <property type="entry name" value="SOLUTE CARRIER FAMILY 22 MEMBER"/>
    <property type="match status" value="1"/>
</dbReference>
<comment type="subcellular location">
    <subcellularLocation>
        <location evidence="1">Membrane</location>
        <topology evidence="1">Multi-pass membrane protein</topology>
    </subcellularLocation>
</comment>
<dbReference type="GO" id="GO:0016020">
    <property type="term" value="C:membrane"/>
    <property type="evidence" value="ECO:0007669"/>
    <property type="project" value="UniProtKB-SubCell"/>
</dbReference>
<evidence type="ECO:0000256" key="5">
    <source>
        <dbReference type="SAM" id="Phobius"/>
    </source>
</evidence>
<dbReference type="EMBL" id="UZAM01007329">
    <property type="protein sequence ID" value="VDO98409.1"/>
    <property type="molecule type" value="Genomic_DNA"/>
</dbReference>
<feature type="transmembrane region" description="Helical" evidence="5">
    <location>
        <begin position="374"/>
        <end position="393"/>
    </location>
</feature>
<feature type="transmembrane region" description="Helical" evidence="5">
    <location>
        <begin position="434"/>
        <end position="455"/>
    </location>
</feature>
<protein>
    <submittedName>
        <fullName evidence="9">MFS domain-containing protein</fullName>
    </submittedName>
</protein>
<evidence type="ECO:0000256" key="3">
    <source>
        <dbReference type="ARBA" id="ARBA00022989"/>
    </source>
</evidence>
<feature type="transmembrane region" description="Helical" evidence="5">
    <location>
        <begin position="321"/>
        <end position="341"/>
    </location>
</feature>
<feature type="transmembrane region" description="Helical" evidence="5">
    <location>
        <begin position="461"/>
        <end position="483"/>
    </location>
</feature>
<dbReference type="InterPro" id="IPR005829">
    <property type="entry name" value="Sugar_transporter_CS"/>
</dbReference>
<feature type="domain" description="Major facilitator superfamily (MFS) profile" evidence="6">
    <location>
        <begin position="79"/>
        <end position="488"/>
    </location>
</feature>
<dbReference type="PROSITE" id="PS00216">
    <property type="entry name" value="SUGAR_TRANSPORT_1"/>
    <property type="match status" value="1"/>
</dbReference>
<reference evidence="9" key="1">
    <citation type="submission" date="2016-06" db="UniProtKB">
        <authorList>
            <consortium name="WormBaseParasite"/>
        </authorList>
    </citation>
    <scope>IDENTIFICATION</scope>
</reference>
<dbReference type="Proteomes" id="UP000270296">
    <property type="component" value="Unassembled WGS sequence"/>
</dbReference>
<dbReference type="WBParaSite" id="SBAD_0000277301-mRNA-1">
    <property type="protein sequence ID" value="SBAD_0000277301-mRNA-1"/>
    <property type="gene ID" value="SBAD_0000277301"/>
</dbReference>
<reference evidence="7 8" key="2">
    <citation type="submission" date="2018-11" db="EMBL/GenBank/DDBJ databases">
        <authorList>
            <consortium name="Pathogen Informatics"/>
        </authorList>
    </citation>
    <scope>NUCLEOTIDE SEQUENCE [LARGE SCALE GENOMIC DNA]</scope>
</reference>
<evidence type="ECO:0000313" key="7">
    <source>
        <dbReference type="EMBL" id="VDO98409.1"/>
    </source>
</evidence>
<feature type="transmembrane region" description="Helical" evidence="5">
    <location>
        <begin position="347"/>
        <end position="367"/>
    </location>
</feature>
<dbReference type="InterPro" id="IPR020846">
    <property type="entry name" value="MFS_dom"/>
</dbReference>
<dbReference type="OrthoDB" id="3936150at2759"/>
<dbReference type="Pfam" id="PF00083">
    <property type="entry name" value="Sugar_tr"/>
    <property type="match status" value="1"/>
</dbReference>